<evidence type="ECO:0000256" key="2">
    <source>
        <dbReference type="ARBA" id="ARBA00023315"/>
    </source>
</evidence>
<dbReference type="CDD" id="cd04301">
    <property type="entry name" value="NAT_SF"/>
    <property type="match status" value="1"/>
</dbReference>
<dbReference type="AlphaFoldDB" id="A0A090SYX1"/>
<comment type="caution">
    <text evidence="4">The sequence shown here is derived from an EMBL/GenBank/DDBJ whole genome shotgun (WGS) entry which is preliminary data.</text>
</comment>
<dbReference type="InterPro" id="IPR050680">
    <property type="entry name" value="YpeA/RimI_acetyltransf"/>
</dbReference>
<protein>
    <submittedName>
        <fullName evidence="4">Histone acetyltransferase HPA2 and related acetyltransferases</fullName>
    </submittedName>
</protein>
<evidence type="ECO:0000313" key="5">
    <source>
        <dbReference type="Proteomes" id="UP000029224"/>
    </source>
</evidence>
<accession>A0A090SYX1</accession>
<keyword evidence="2" id="KW-0012">Acyltransferase</keyword>
<reference evidence="4 5" key="1">
    <citation type="submission" date="2014-09" db="EMBL/GenBank/DDBJ databases">
        <title>Vibrio maritimus JCM 19240. (C210) whole genome shotgun sequence.</title>
        <authorList>
            <person name="Sawabe T."/>
            <person name="Meirelles P."/>
            <person name="Nakanishi M."/>
            <person name="Sayaka M."/>
            <person name="Hattori M."/>
            <person name="Ohkuma M."/>
        </authorList>
    </citation>
    <scope>NUCLEOTIDE SEQUENCE [LARGE SCALE GENOMIC DNA]</scope>
    <source>
        <strain evidence="4 5">JCM 19240</strain>
    </source>
</reference>
<dbReference type="GO" id="GO:0016747">
    <property type="term" value="F:acyltransferase activity, transferring groups other than amino-acyl groups"/>
    <property type="evidence" value="ECO:0007669"/>
    <property type="project" value="InterPro"/>
</dbReference>
<feature type="domain" description="N-acetyltransferase" evidence="3">
    <location>
        <begin position="3"/>
        <end position="149"/>
    </location>
</feature>
<organism evidence="4 5">
    <name type="scientific">Vibrio maritimus</name>
    <dbReference type="NCBI Taxonomy" id="990268"/>
    <lineage>
        <taxon>Bacteria</taxon>
        <taxon>Pseudomonadati</taxon>
        <taxon>Pseudomonadota</taxon>
        <taxon>Gammaproteobacteria</taxon>
        <taxon>Vibrionales</taxon>
        <taxon>Vibrionaceae</taxon>
        <taxon>Vibrio</taxon>
    </lineage>
</organism>
<dbReference type="Gene3D" id="3.40.630.30">
    <property type="match status" value="1"/>
</dbReference>
<keyword evidence="1 4" id="KW-0808">Transferase</keyword>
<dbReference type="Proteomes" id="UP000029224">
    <property type="component" value="Unassembled WGS sequence"/>
</dbReference>
<dbReference type="InterPro" id="IPR000182">
    <property type="entry name" value="GNAT_dom"/>
</dbReference>
<dbReference type="PROSITE" id="PS51186">
    <property type="entry name" value="GNAT"/>
    <property type="match status" value="1"/>
</dbReference>
<proteinExistence type="predicted"/>
<dbReference type="EMBL" id="BBMT01000001">
    <property type="protein sequence ID" value="GAL32133.1"/>
    <property type="molecule type" value="Genomic_DNA"/>
</dbReference>
<dbReference type="Pfam" id="PF00583">
    <property type="entry name" value="Acetyltransf_1"/>
    <property type="match status" value="1"/>
</dbReference>
<evidence type="ECO:0000313" key="4">
    <source>
        <dbReference type="EMBL" id="GAL32133.1"/>
    </source>
</evidence>
<sequence length="151" mass="17604">MKLNLRKAQLSDLDYLVELRDITMRDYLIEVGGNTTREAYERNIMWKFEEAAQIIQVDGEDAGFWRVVFEEDKNRYYLDLIQVHPKFKGKSVGGTLIRDLINQAHKEGKGLALSVWKINVAARRLYEKLGFEVYGEDGDEWLLEYKNAALN</sequence>
<dbReference type="PANTHER" id="PTHR43420:SF47">
    <property type="entry name" value="N-ACETYLTRANSFERASE DOMAIN-CONTAINING PROTEIN"/>
    <property type="match status" value="1"/>
</dbReference>
<dbReference type="OrthoDB" id="5522469at2"/>
<reference evidence="4 5" key="2">
    <citation type="submission" date="2014-09" db="EMBL/GenBank/DDBJ databases">
        <authorList>
            <consortium name="NBRP consortium"/>
            <person name="Sawabe T."/>
            <person name="Meirelles P."/>
            <person name="Nakanishi M."/>
            <person name="Sayaka M."/>
            <person name="Hattori M."/>
            <person name="Ohkuma M."/>
        </authorList>
    </citation>
    <scope>NUCLEOTIDE SEQUENCE [LARGE SCALE GENOMIC DNA]</scope>
    <source>
        <strain evidence="4 5">JCM 19240</strain>
    </source>
</reference>
<evidence type="ECO:0000259" key="3">
    <source>
        <dbReference type="PROSITE" id="PS51186"/>
    </source>
</evidence>
<name>A0A090SYX1_9VIBR</name>
<dbReference type="SUPFAM" id="SSF55729">
    <property type="entry name" value="Acyl-CoA N-acyltransferases (Nat)"/>
    <property type="match status" value="1"/>
</dbReference>
<gene>
    <name evidence="4" type="ORF">JCM19240_5564</name>
</gene>
<dbReference type="PANTHER" id="PTHR43420">
    <property type="entry name" value="ACETYLTRANSFERASE"/>
    <property type="match status" value="1"/>
</dbReference>
<dbReference type="InterPro" id="IPR016181">
    <property type="entry name" value="Acyl_CoA_acyltransferase"/>
</dbReference>
<evidence type="ECO:0000256" key="1">
    <source>
        <dbReference type="ARBA" id="ARBA00022679"/>
    </source>
</evidence>
<keyword evidence="5" id="KW-1185">Reference proteome</keyword>